<organism evidence="1 2">
    <name type="scientific">Bauhinia variegata</name>
    <name type="common">Purple orchid tree</name>
    <name type="synonym">Phanera variegata</name>
    <dbReference type="NCBI Taxonomy" id="167791"/>
    <lineage>
        <taxon>Eukaryota</taxon>
        <taxon>Viridiplantae</taxon>
        <taxon>Streptophyta</taxon>
        <taxon>Embryophyta</taxon>
        <taxon>Tracheophyta</taxon>
        <taxon>Spermatophyta</taxon>
        <taxon>Magnoliopsida</taxon>
        <taxon>eudicotyledons</taxon>
        <taxon>Gunneridae</taxon>
        <taxon>Pentapetalae</taxon>
        <taxon>rosids</taxon>
        <taxon>fabids</taxon>
        <taxon>Fabales</taxon>
        <taxon>Fabaceae</taxon>
        <taxon>Cercidoideae</taxon>
        <taxon>Cercideae</taxon>
        <taxon>Bauhiniinae</taxon>
        <taxon>Bauhinia</taxon>
    </lineage>
</organism>
<dbReference type="Proteomes" id="UP000828941">
    <property type="component" value="Chromosome 13"/>
</dbReference>
<evidence type="ECO:0000313" key="2">
    <source>
        <dbReference type="Proteomes" id="UP000828941"/>
    </source>
</evidence>
<gene>
    <name evidence="1" type="ORF">L6164_035086</name>
</gene>
<proteinExistence type="predicted"/>
<keyword evidence="2" id="KW-1185">Reference proteome</keyword>
<sequence>MSQSSLIEDGQMALDSQHPVHKSLSSAANLANVLPTGTVLAFNALIPSFSNNGSCQVSHKFLTSSVIIVSAMFCFLSSFTDSIVDSDGKLYYGIATFRGLYIFNYGNWENNAQLVKFKIRAIDFVHAFMSVLVFFAFAISDSNVQRCLVPKEGVNESALIMNLPLGAGVLSSFLFTIFPTTRRGIGCADMGNMI</sequence>
<dbReference type="EMBL" id="CM039438">
    <property type="protein sequence ID" value="KAI4301846.1"/>
    <property type="molecule type" value="Genomic_DNA"/>
</dbReference>
<protein>
    <submittedName>
        <fullName evidence="1">Uncharacterized protein</fullName>
    </submittedName>
</protein>
<evidence type="ECO:0000313" key="1">
    <source>
        <dbReference type="EMBL" id="KAI4301846.1"/>
    </source>
</evidence>
<accession>A0ACB9KXD7</accession>
<name>A0ACB9KXD7_BAUVA</name>
<comment type="caution">
    <text evidence="1">The sequence shown here is derived from an EMBL/GenBank/DDBJ whole genome shotgun (WGS) entry which is preliminary data.</text>
</comment>
<reference evidence="1 2" key="1">
    <citation type="journal article" date="2022" name="DNA Res.">
        <title>Chromosomal-level genome assembly of the orchid tree Bauhinia variegata (Leguminosae; Cercidoideae) supports the allotetraploid origin hypothesis of Bauhinia.</title>
        <authorList>
            <person name="Zhong Y."/>
            <person name="Chen Y."/>
            <person name="Zheng D."/>
            <person name="Pang J."/>
            <person name="Liu Y."/>
            <person name="Luo S."/>
            <person name="Meng S."/>
            <person name="Qian L."/>
            <person name="Wei D."/>
            <person name="Dai S."/>
            <person name="Zhou R."/>
        </authorList>
    </citation>
    <scope>NUCLEOTIDE SEQUENCE [LARGE SCALE GENOMIC DNA]</scope>
    <source>
        <strain evidence="1">BV-YZ2020</strain>
    </source>
</reference>